<gene>
    <name evidence="1" type="primary">ABSGL_01609.1 scaffold 1818</name>
</gene>
<organism evidence="1">
    <name type="scientific">Absidia glauca</name>
    <name type="common">Pin mould</name>
    <dbReference type="NCBI Taxonomy" id="4829"/>
    <lineage>
        <taxon>Eukaryota</taxon>
        <taxon>Fungi</taxon>
        <taxon>Fungi incertae sedis</taxon>
        <taxon>Mucoromycota</taxon>
        <taxon>Mucoromycotina</taxon>
        <taxon>Mucoromycetes</taxon>
        <taxon>Mucorales</taxon>
        <taxon>Cunninghamellaceae</taxon>
        <taxon>Absidia</taxon>
    </lineage>
</organism>
<sequence>MGLPQKRNILQQRRTLLLQQHYQDLQQVPNIDQQLHDIEDRIEAEMKVEAERLIKRSHVKWTEHGESNTKYFFRVLKERNRRMTINGIRDPIHDTYSSTPTGMLKQARQFYQHLYTADPCHQPAIETLLTTIPSAIVTDQEQQTLMAPM</sequence>
<protein>
    <submittedName>
        <fullName evidence="1">Uncharacterized protein</fullName>
    </submittedName>
</protein>
<keyword evidence="2" id="KW-1185">Reference proteome</keyword>
<dbReference type="EMBL" id="LT550774">
    <property type="protein sequence ID" value="SAL96229.1"/>
    <property type="molecule type" value="Genomic_DNA"/>
</dbReference>
<dbReference type="OrthoDB" id="2282763at2759"/>
<accession>A0A168L7T7</accession>
<dbReference type="OMA" id="MTINGIR"/>
<evidence type="ECO:0000313" key="2">
    <source>
        <dbReference type="Proteomes" id="UP000078561"/>
    </source>
</evidence>
<evidence type="ECO:0000313" key="1">
    <source>
        <dbReference type="EMBL" id="SAL96229.1"/>
    </source>
</evidence>
<dbReference type="STRING" id="4829.A0A168L7T7"/>
<dbReference type="Proteomes" id="UP000078561">
    <property type="component" value="Unassembled WGS sequence"/>
</dbReference>
<name>A0A168L7T7_ABSGL</name>
<reference evidence="1" key="1">
    <citation type="submission" date="2016-04" db="EMBL/GenBank/DDBJ databases">
        <authorList>
            <person name="Evans L.H."/>
            <person name="Alamgir A."/>
            <person name="Owens N."/>
            <person name="Weber N.D."/>
            <person name="Virtaneva K."/>
            <person name="Barbian K."/>
            <person name="Babar A."/>
            <person name="Rosenke K."/>
        </authorList>
    </citation>
    <scope>NUCLEOTIDE SEQUENCE [LARGE SCALE GENOMIC DNA]</scope>
    <source>
        <strain evidence="1">CBS 101.48</strain>
    </source>
</reference>
<dbReference type="AlphaFoldDB" id="A0A168L7T7"/>
<dbReference type="InParanoid" id="A0A168L7T7"/>
<feature type="non-terminal residue" evidence="1">
    <location>
        <position position="149"/>
    </location>
</feature>
<proteinExistence type="predicted"/>